<reference evidence="2" key="1">
    <citation type="submission" date="2020-03" db="EMBL/GenBank/DDBJ databases">
        <title>Studies in the Genomics of Life Span.</title>
        <authorList>
            <person name="Glass D."/>
        </authorList>
    </citation>
    <scope>NUCLEOTIDE SEQUENCE</scope>
    <source>
        <strain evidence="2">SUZIE</strain>
        <tissue evidence="2">Muscle</tissue>
    </source>
</reference>
<protein>
    <submittedName>
        <fullName evidence="2">60S ribosomal protein L29</fullName>
    </submittedName>
</protein>
<keyword evidence="2" id="KW-0689">Ribosomal protein</keyword>
<feature type="region of interest" description="Disordered" evidence="1">
    <location>
        <begin position="69"/>
        <end position="92"/>
    </location>
</feature>
<proteinExistence type="predicted"/>
<gene>
    <name evidence="2" type="ORF">SUZIE_116945</name>
</gene>
<feature type="compositionally biased region" description="Low complexity" evidence="1">
    <location>
        <begin position="69"/>
        <end position="85"/>
    </location>
</feature>
<organism evidence="2 3">
    <name type="scientific">Sciurus carolinensis</name>
    <name type="common">Eastern gray squirrel</name>
    <dbReference type="NCBI Taxonomy" id="30640"/>
    <lineage>
        <taxon>Eukaryota</taxon>
        <taxon>Metazoa</taxon>
        <taxon>Chordata</taxon>
        <taxon>Craniata</taxon>
        <taxon>Vertebrata</taxon>
        <taxon>Euteleostomi</taxon>
        <taxon>Mammalia</taxon>
        <taxon>Eutheria</taxon>
        <taxon>Euarchontoglires</taxon>
        <taxon>Glires</taxon>
        <taxon>Rodentia</taxon>
        <taxon>Sciuromorpha</taxon>
        <taxon>Sciuridae</taxon>
        <taxon>Sciurinae</taxon>
        <taxon>Sciurini</taxon>
        <taxon>Sciurus</taxon>
    </lineage>
</organism>
<name>A0AA41MHT9_SCICA</name>
<keyword evidence="3" id="KW-1185">Reference proteome</keyword>
<dbReference type="Proteomes" id="UP001166674">
    <property type="component" value="Unassembled WGS sequence"/>
</dbReference>
<sequence length="92" mass="9747">MQANGAKAMSAHTEAIRALVKPKEVKPKMPKGASLAPFDCLAFLAQPKLKKLAQGLWALLAKAQAQAQTKTQAVAPAPAPNVARPPRVPRFP</sequence>
<dbReference type="EMBL" id="JAATJV010185100">
    <property type="protein sequence ID" value="MBZ3872239.1"/>
    <property type="molecule type" value="Genomic_DNA"/>
</dbReference>
<accession>A0AA41MHT9</accession>
<comment type="caution">
    <text evidence="2">The sequence shown here is derived from an EMBL/GenBank/DDBJ whole genome shotgun (WGS) entry which is preliminary data.</text>
</comment>
<dbReference type="GO" id="GO:0005840">
    <property type="term" value="C:ribosome"/>
    <property type="evidence" value="ECO:0007669"/>
    <property type="project" value="UniProtKB-KW"/>
</dbReference>
<evidence type="ECO:0000313" key="3">
    <source>
        <dbReference type="Proteomes" id="UP001166674"/>
    </source>
</evidence>
<evidence type="ECO:0000313" key="2">
    <source>
        <dbReference type="EMBL" id="MBZ3872239.1"/>
    </source>
</evidence>
<dbReference type="AlphaFoldDB" id="A0AA41MHT9"/>
<keyword evidence="2" id="KW-0687">Ribonucleoprotein</keyword>
<evidence type="ECO:0000256" key="1">
    <source>
        <dbReference type="SAM" id="MobiDB-lite"/>
    </source>
</evidence>